<evidence type="ECO:0000256" key="1">
    <source>
        <dbReference type="ARBA" id="ARBA00022598"/>
    </source>
</evidence>
<keyword evidence="7" id="KW-1185">Reference proteome</keyword>
<comment type="caution">
    <text evidence="6">The sequence shown here is derived from an EMBL/GenBank/DDBJ whole genome shotgun (WGS) entry which is preliminary data.</text>
</comment>
<dbReference type="GO" id="GO:0016874">
    <property type="term" value="F:ligase activity"/>
    <property type="evidence" value="ECO:0007669"/>
    <property type="project" value="UniProtKB-KW"/>
</dbReference>
<dbReference type="PANTHER" id="PTHR43585">
    <property type="entry name" value="FUMIPYRROLE BIOSYNTHESIS PROTEIN C"/>
    <property type="match status" value="1"/>
</dbReference>
<keyword evidence="1" id="KW-0436">Ligase</keyword>
<feature type="domain" description="ATP-grasp" evidence="5">
    <location>
        <begin position="93"/>
        <end position="303"/>
    </location>
</feature>
<dbReference type="Proteomes" id="UP000253792">
    <property type="component" value="Unassembled WGS sequence"/>
</dbReference>
<sequence>MVILDEPYASPQLLEWLESSQHPVLRNAFSERTAFASGRALHLVDEAEAASRLSAGERVYTNSENTLEWICSHADNPSLTHAITVFKDKVAMRKLLAQMGENFFFRACTADELGKLDFAELEPHMPFVVKPARGFCSMGVHAVRCRADWDEALADFASNAAAWADMYPDSVVAGNDFILEQFITGQEYALDAFFDEQGAAHVLNVLRHDFAGPDDTSDRMYTTSAAIVREKAPAFEEWLSRVNALVGARNFPVHVEVRVGEQDGGVIRPIEFNPLRFAGLGGTDVAQHAYGFRTYEAFLTDTLPDFDAAFAYAGGHVYTMSLLNPPEGVTGNEEFDYPAFSECFDRVLELREFDVPTFGCYGFLFVETDLDERGKAELDFLMHTDLREFLSCDDAAGQR</sequence>
<dbReference type="Pfam" id="PF13535">
    <property type="entry name" value="ATP-grasp_4"/>
    <property type="match status" value="1"/>
</dbReference>
<proteinExistence type="predicted"/>
<dbReference type="GO" id="GO:0046872">
    <property type="term" value="F:metal ion binding"/>
    <property type="evidence" value="ECO:0007669"/>
    <property type="project" value="InterPro"/>
</dbReference>
<gene>
    <name evidence="6" type="ORF">C1880_00185</name>
</gene>
<keyword evidence="2 4" id="KW-0547">Nucleotide-binding</keyword>
<evidence type="ECO:0000256" key="3">
    <source>
        <dbReference type="ARBA" id="ARBA00022840"/>
    </source>
</evidence>
<accession>A0A369LGM8</accession>
<name>A0A369LGM8_9ACTN</name>
<dbReference type="GO" id="GO:0005524">
    <property type="term" value="F:ATP binding"/>
    <property type="evidence" value="ECO:0007669"/>
    <property type="project" value="UniProtKB-UniRule"/>
</dbReference>
<dbReference type="SUPFAM" id="SSF56059">
    <property type="entry name" value="Glutathione synthetase ATP-binding domain-like"/>
    <property type="match status" value="1"/>
</dbReference>
<dbReference type="EMBL" id="PPTP01000001">
    <property type="protein sequence ID" value="RDB57285.1"/>
    <property type="molecule type" value="Genomic_DNA"/>
</dbReference>
<organism evidence="6 7">
    <name type="scientific">Senegalimassilia anaerobia</name>
    <dbReference type="NCBI Taxonomy" id="1473216"/>
    <lineage>
        <taxon>Bacteria</taxon>
        <taxon>Bacillati</taxon>
        <taxon>Actinomycetota</taxon>
        <taxon>Coriobacteriia</taxon>
        <taxon>Coriobacteriales</taxon>
        <taxon>Coriobacteriaceae</taxon>
        <taxon>Senegalimassilia</taxon>
    </lineage>
</organism>
<evidence type="ECO:0000256" key="4">
    <source>
        <dbReference type="PROSITE-ProRule" id="PRU00409"/>
    </source>
</evidence>
<dbReference type="InterPro" id="IPR052032">
    <property type="entry name" value="ATP-dep_AA_Ligase"/>
</dbReference>
<evidence type="ECO:0000313" key="6">
    <source>
        <dbReference type="EMBL" id="RDB57285.1"/>
    </source>
</evidence>
<reference evidence="6 7" key="1">
    <citation type="journal article" date="2018" name="Elife">
        <title>Discovery and characterization of a prevalent human gut bacterial enzyme sufficient for the inactivation of a family of plant toxins.</title>
        <authorList>
            <person name="Koppel N."/>
            <person name="Bisanz J.E."/>
            <person name="Pandelia M.E."/>
            <person name="Turnbaugh P.J."/>
            <person name="Balskus E.P."/>
        </authorList>
    </citation>
    <scope>NUCLEOTIDE SEQUENCE [LARGE SCALE GENOMIC DNA]</scope>
    <source>
        <strain evidence="7">anaerobia AP69FAA</strain>
    </source>
</reference>
<evidence type="ECO:0000259" key="5">
    <source>
        <dbReference type="PROSITE" id="PS50975"/>
    </source>
</evidence>
<keyword evidence="3 4" id="KW-0067">ATP-binding</keyword>
<dbReference type="STRING" id="1034345.GCA_000236865_01470"/>
<protein>
    <submittedName>
        <fullName evidence="6">ATP-grasp domain-containing protein</fullName>
    </submittedName>
</protein>
<dbReference type="Gene3D" id="3.30.470.20">
    <property type="entry name" value="ATP-grasp fold, B domain"/>
    <property type="match status" value="1"/>
</dbReference>
<evidence type="ECO:0000313" key="7">
    <source>
        <dbReference type="Proteomes" id="UP000253792"/>
    </source>
</evidence>
<evidence type="ECO:0000256" key="2">
    <source>
        <dbReference type="ARBA" id="ARBA00022741"/>
    </source>
</evidence>
<dbReference type="PROSITE" id="PS50975">
    <property type="entry name" value="ATP_GRASP"/>
    <property type="match status" value="1"/>
</dbReference>
<dbReference type="OrthoDB" id="6964321at2"/>
<dbReference type="RefSeq" id="WP_114619846.1">
    <property type="nucleotide sequence ID" value="NZ_PPTP01000001.1"/>
</dbReference>
<dbReference type="InterPro" id="IPR011761">
    <property type="entry name" value="ATP-grasp"/>
</dbReference>
<dbReference type="PANTHER" id="PTHR43585:SF2">
    <property type="entry name" value="ATP-GRASP ENZYME FSQD"/>
    <property type="match status" value="1"/>
</dbReference>
<dbReference type="AlphaFoldDB" id="A0A369LGM8"/>